<keyword evidence="1" id="KW-0812">Transmembrane</keyword>
<evidence type="ECO:0000313" key="3">
    <source>
        <dbReference type="Proteomes" id="UP001302126"/>
    </source>
</evidence>
<reference evidence="2" key="1">
    <citation type="journal article" date="2023" name="Mol. Phylogenet. Evol.">
        <title>Genome-scale phylogeny and comparative genomics of the fungal order Sordariales.</title>
        <authorList>
            <person name="Hensen N."/>
            <person name="Bonometti L."/>
            <person name="Westerberg I."/>
            <person name="Brannstrom I.O."/>
            <person name="Guillou S."/>
            <person name="Cros-Aarteil S."/>
            <person name="Calhoun S."/>
            <person name="Haridas S."/>
            <person name="Kuo A."/>
            <person name="Mondo S."/>
            <person name="Pangilinan J."/>
            <person name="Riley R."/>
            <person name="LaButti K."/>
            <person name="Andreopoulos B."/>
            <person name="Lipzen A."/>
            <person name="Chen C."/>
            <person name="Yan M."/>
            <person name="Daum C."/>
            <person name="Ng V."/>
            <person name="Clum A."/>
            <person name="Steindorff A."/>
            <person name="Ohm R.A."/>
            <person name="Martin F."/>
            <person name="Silar P."/>
            <person name="Natvig D.O."/>
            <person name="Lalanne C."/>
            <person name="Gautier V."/>
            <person name="Ament-Velasquez S.L."/>
            <person name="Kruys A."/>
            <person name="Hutchinson M.I."/>
            <person name="Powell A.J."/>
            <person name="Barry K."/>
            <person name="Miller A.N."/>
            <person name="Grigoriev I.V."/>
            <person name="Debuchy R."/>
            <person name="Gladieux P."/>
            <person name="Hiltunen Thoren M."/>
            <person name="Johannesson H."/>
        </authorList>
    </citation>
    <scope>NUCLEOTIDE SEQUENCE</scope>
    <source>
        <strain evidence="2">PSN309</strain>
    </source>
</reference>
<comment type="caution">
    <text evidence="2">The sequence shown here is derived from an EMBL/GenBank/DDBJ whole genome shotgun (WGS) entry which is preliminary data.</text>
</comment>
<dbReference type="EMBL" id="MU864424">
    <property type="protein sequence ID" value="KAK4186433.1"/>
    <property type="molecule type" value="Genomic_DNA"/>
</dbReference>
<gene>
    <name evidence="2" type="ORF">QBC35DRAFT_501348</name>
</gene>
<evidence type="ECO:0000256" key="1">
    <source>
        <dbReference type="SAM" id="Phobius"/>
    </source>
</evidence>
<keyword evidence="3" id="KW-1185">Reference proteome</keyword>
<proteinExistence type="predicted"/>
<sequence>MAGAERGAGLVLMAIATNVQECITAVSLLDMVKPTTTAVASTSSSAAAAATRPRETMGAGVMAGAMAVAGIVAGVAVL</sequence>
<name>A0AAN6WRK5_9PEZI</name>
<dbReference type="Proteomes" id="UP001302126">
    <property type="component" value="Unassembled WGS sequence"/>
</dbReference>
<accession>A0AAN6WRK5</accession>
<keyword evidence="1" id="KW-1133">Transmembrane helix</keyword>
<reference evidence="2" key="2">
    <citation type="submission" date="2023-05" db="EMBL/GenBank/DDBJ databases">
        <authorList>
            <consortium name="Lawrence Berkeley National Laboratory"/>
            <person name="Steindorff A."/>
            <person name="Hensen N."/>
            <person name="Bonometti L."/>
            <person name="Westerberg I."/>
            <person name="Brannstrom I.O."/>
            <person name="Guillou S."/>
            <person name="Cros-Aarteil S."/>
            <person name="Calhoun S."/>
            <person name="Haridas S."/>
            <person name="Kuo A."/>
            <person name="Mondo S."/>
            <person name="Pangilinan J."/>
            <person name="Riley R."/>
            <person name="Labutti K."/>
            <person name="Andreopoulos B."/>
            <person name="Lipzen A."/>
            <person name="Chen C."/>
            <person name="Yanf M."/>
            <person name="Daum C."/>
            <person name="Ng V."/>
            <person name="Clum A."/>
            <person name="Ohm R."/>
            <person name="Martin F."/>
            <person name="Silar P."/>
            <person name="Natvig D."/>
            <person name="Lalanne C."/>
            <person name="Gautier V."/>
            <person name="Ament-Velasquez S.L."/>
            <person name="Kruys A."/>
            <person name="Hutchinson M.I."/>
            <person name="Powell A.J."/>
            <person name="Barry K."/>
            <person name="Miller A.N."/>
            <person name="Grigoriev I.V."/>
            <person name="Debuchy R."/>
            <person name="Gladieux P."/>
            <person name="Thoren M.H."/>
            <person name="Johannesson H."/>
        </authorList>
    </citation>
    <scope>NUCLEOTIDE SEQUENCE</scope>
    <source>
        <strain evidence="2">PSN309</strain>
    </source>
</reference>
<evidence type="ECO:0000313" key="2">
    <source>
        <dbReference type="EMBL" id="KAK4186433.1"/>
    </source>
</evidence>
<keyword evidence="1" id="KW-0472">Membrane</keyword>
<dbReference type="AlphaFoldDB" id="A0AAN6WRK5"/>
<feature type="transmembrane region" description="Helical" evidence="1">
    <location>
        <begin position="59"/>
        <end position="77"/>
    </location>
</feature>
<organism evidence="2 3">
    <name type="scientific">Podospora australis</name>
    <dbReference type="NCBI Taxonomy" id="1536484"/>
    <lineage>
        <taxon>Eukaryota</taxon>
        <taxon>Fungi</taxon>
        <taxon>Dikarya</taxon>
        <taxon>Ascomycota</taxon>
        <taxon>Pezizomycotina</taxon>
        <taxon>Sordariomycetes</taxon>
        <taxon>Sordariomycetidae</taxon>
        <taxon>Sordariales</taxon>
        <taxon>Podosporaceae</taxon>
        <taxon>Podospora</taxon>
    </lineage>
</organism>
<protein>
    <submittedName>
        <fullName evidence="2">Uncharacterized protein</fullName>
    </submittedName>
</protein>